<dbReference type="EMBL" id="FMWP01000010">
    <property type="protein sequence ID" value="SCZ87554.1"/>
    <property type="molecule type" value="Genomic_DNA"/>
</dbReference>
<sequence>MEKQRRRHELDPIRAICDAITPILNRYDFFRCDLISKQSSSPRAILHSARFLFPKTSCDGGSDQHPRRHWSTTGSSTGKVRPSLCLRPVPEACA</sequence>
<proteinExistence type="predicted"/>
<reference evidence="3" key="1">
    <citation type="submission" date="2016-10" db="EMBL/GenBank/DDBJ databases">
        <authorList>
            <person name="Jeantristanb JTB J.-T."/>
            <person name="Ricardo R."/>
        </authorList>
    </citation>
    <scope>NUCLEOTIDE SEQUENCE [LARGE SCALE GENOMIC DNA]</scope>
</reference>
<evidence type="ECO:0000256" key="1">
    <source>
        <dbReference type="SAM" id="MobiDB-lite"/>
    </source>
</evidence>
<feature type="region of interest" description="Disordered" evidence="1">
    <location>
        <begin position="59"/>
        <end position="83"/>
    </location>
</feature>
<protein>
    <submittedName>
        <fullName evidence="2">BZ3500_MvSof-1268-A1-R1_Chr2-2g05020 protein</fullName>
    </submittedName>
</protein>
<name>A0A2X0L7W4_9BASI</name>
<evidence type="ECO:0000313" key="3">
    <source>
        <dbReference type="Proteomes" id="UP000249723"/>
    </source>
</evidence>
<keyword evidence="3" id="KW-1185">Reference proteome</keyword>
<gene>
    <name evidence="2" type="ORF">BZ3500_MVSOF-1268-A1-R1_CHR2-2G05020</name>
</gene>
<organism evidence="2 3">
    <name type="scientific">Microbotryum saponariae</name>
    <dbReference type="NCBI Taxonomy" id="289078"/>
    <lineage>
        <taxon>Eukaryota</taxon>
        <taxon>Fungi</taxon>
        <taxon>Dikarya</taxon>
        <taxon>Basidiomycota</taxon>
        <taxon>Pucciniomycotina</taxon>
        <taxon>Microbotryomycetes</taxon>
        <taxon>Microbotryales</taxon>
        <taxon>Microbotryaceae</taxon>
        <taxon>Microbotryum</taxon>
    </lineage>
</organism>
<evidence type="ECO:0000313" key="2">
    <source>
        <dbReference type="EMBL" id="SCZ87554.1"/>
    </source>
</evidence>
<accession>A0A2X0L7W4</accession>
<dbReference type="AlphaFoldDB" id="A0A2X0L7W4"/>
<dbReference type="Proteomes" id="UP000249723">
    <property type="component" value="Unassembled WGS sequence"/>
</dbReference>